<dbReference type="PANTHER" id="PTHR42792:SF2">
    <property type="entry name" value="FLAGELLIN"/>
    <property type="match status" value="1"/>
</dbReference>
<dbReference type="PRINTS" id="PR00207">
    <property type="entry name" value="FLAGELLIN"/>
</dbReference>
<feature type="non-terminal residue" evidence="3">
    <location>
        <position position="165"/>
    </location>
</feature>
<keyword evidence="4" id="KW-1185">Reference proteome</keyword>
<comment type="caution">
    <text evidence="3">The sequence shown here is derived from an EMBL/GenBank/DDBJ whole genome shotgun (WGS) entry which is preliminary data.</text>
</comment>
<protein>
    <recommendedName>
        <fullName evidence="1">Flagellin</fullName>
    </recommendedName>
</protein>
<dbReference type="InterPro" id="IPR001492">
    <property type="entry name" value="Flagellin"/>
</dbReference>
<keyword evidence="3" id="KW-0282">Flagellum</keyword>
<dbReference type="PANTHER" id="PTHR42792">
    <property type="entry name" value="FLAGELLIN"/>
    <property type="match status" value="1"/>
</dbReference>
<sequence length="165" mass="17323">MALTVNTNIAAMNAYRNLNATNDSMNKSLEKLSSGSRINRAADDAAGLAISEGMRSQIGGLKMAVRNTQDGISVVQTAEGALTETHSILQRMRDLSVQASNDAGLNADAKKNIQTEVTQLKSELDRITTTTTFNGAKLLDGSYTGKNFQVGANAGETISISIGAA</sequence>
<dbReference type="AlphaFoldDB" id="A0A7K3WK02"/>
<feature type="domain" description="Flagellin N-terminal" evidence="2">
    <location>
        <begin position="5"/>
        <end position="144"/>
    </location>
</feature>
<evidence type="ECO:0000256" key="1">
    <source>
        <dbReference type="ARBA" id="ARBA00020110"/>
    </source>
</evidence>
<organism evidence="3 4">
    <name type="scientific">Goekera deserti</name>
    <dbReference type="NCBI Taxonomy" id="2497753"/>
    <lineage>
        <taxon>Bacteria</taxon>
        <taxon>Bacillati</taxon>
        <taxon>Actinomycetota</taxon>
        <taxon>Actinomycetes</taxon>
        <taxon>Geodermatophilales</taxon>
        <taxon>Geodermatophilaceae</taxon>
        <taxon>Goekera</taxon>
    </lineage>
</organism>
<evidence type="ECO:0000313" key="4">
    <source>
        <dbReference type="Proteomes" id="UP000470470"/>
    </source>
</evidence>
<dbReference type="Pfam" id="PF00669">
    <property type="entry name" value="Flagellin_N"/>
    <property type="match status" value="1"/>
</dbReference>
<reference evidence="3 4" key="1">
    <citation type="submission" date="2020-02" db="EMBL/GenBank/DDBJ databases">
        <title>The whole genome sequence of CPCC 205119.</title>
        <authorList>
            <person name="Jiang Z."/>
        </authorList>
    </citation>
    <scope>NUCLEOTIDE SEQUENCE [LARGE SCALE GENOMIC DNA]</scope>
    <source>
        <strain evidence="3 4">CPCC 205119</strain>
    </source>
</reference>
<dbReference type="Gene3D" id="1.20.1330.10">
    <property type="entry name" value="f41 fragment of flagellin, N-terminal domain"/>
    <property type="match status" value="1"/>
</dbReference>
<keyword evidence="3" id="KW-0966">Cell projection</keyword>
<dbReference type="GO" id="GO:0005198">
    <property type="term" value="F:structural molecule activity"/>
    <property type="evidence" value="ECO:0007669"/>
    <property type="project" value="InterPro"/>
</dbReference>
<accession>A0A7K3WK02</accession>
<proteinExistence type="predicted"/>
<dbReference type="EMBL" id="JAAGWK010000047">
    <property type="protein sequence ID" value="NEL56706.1"/>
    <property type="molecule type" value="Genomic_DNA"/>
</dbReference>
<evidence type="ECO:0000259" key="2">
    <source>
        <dbReference type="Pfam" id="PF00669"/>
    </source>
</evidence>
<keyword evidence="3" id="KW-0969">Cilium</keyword>
<gene>
    <name evidence="3" type="ORF">G1H19_22315</name>
</gene>
<evidence type="ECO:0000313" key="3">
    <source>
        <dbReference type="EMBL" id="NEL56706.1"/>
    </source>
</evidence>
<name>A0A7K3WK02_9ACTN</name>
<dbReference type="SUPFAM" id="SSF64518">
    <property type="entry name" value="Phase 1 flagellin"/>
    <property type="match status" value="1"/>
</dbReference>
<dbReference type="InterPro" id="IPR001029">
    <property type="entry name" value="Flagellin_N"/>
</dbReference>
<dbReference type="GO" id="GO:0009288">
    <property type="term" value="C:bacterial-type flagellum"/>
    <property type="evidence" value="ECO:0007669"/>
    <property type="project" value="InterPro"/>
</dbReference>
<dbReference type="Proteomes" id="UP000470470">
    <property type="component" value="Unassembled WGS sequence"/>
</dbReference>